<dbReference type="SUPFAM" id="SSF82171">
    <property type="entry name" value="DPP6 N-terminal domain-like"/>
    <property type="match status" value="1"/>
</dbReference>
<dbReference type="EMBL" id="JAAHFQ010000874">
    <property type="protein sequence ID" value="NER31612.1"/>
    <property type="molecule type" value="Genomic_DNA"/>
</dbReference>
<gene>
    <name evidence="2" type="ORF">F6J89_29350</name>
</gene>
<comment type="similarity">
    <text evidence="1">Belongs to the TolB family.</text>
</comment>
<evidence type="ECO:0000256" key="1">
    <source>
        <dbReference type="ARBA" id="ARBA00009820"/>
    </source>
</evidence>
<reference evidence="2" key="1">
    <citation type="submission" date="2019-11" db="EMBL/GenBank/DDBJ databases">
        <title>Genomic insights into an expanded diversity of filamentous marine cyanobacteria reveals the extraordinary biosynthetic potential of Moorea and Okeania.</title>
        <authorList>
            <person name="Ferreira Leao T."/>
            <person name="Wang M."/>
            <person name="Moss N."/>
            <person name="Da Silva R."/>
            <person name="Sanders J."/>
            <person name="Nurk S."/>
            <person name="Gurevich A."/>
            <person name="Humphrey G."/>
            <person name="Reher R."/>
            <person name="Zhu Q."/>
            <person name="Belda-Ferre P."/>
            <person name="Glukhov E."/>
            <person name="Rex R."/>
            <person name="Dorrestein P.C."/>
            <person name="Knight R."/>
            <person name="Pevzner P."/>
            <person name="Gerwick W.H."/>
            <person name="Gerwick L."/>
        </authorList>
    </citation>
    <scope>NUCLEOTIDE SEQUENCE</scope>
    <source>
        <strain evidence="2">SIO1C4</strain>
    </source>
</reference>
<comment type="caution">
    <text evidence="2">The sequence shown here is derived from an EMBL/GenBank/DDBJ whole genome shotgun (WGS) entry which is preliminary data.</text>
</comment>
<accession>A0A6B3NMK8</accession>
<dbReference type="InterPro" id="IPR011042">
    <property type="entry name" value="6-blade_b-propeller_TolB-like"/>
</dbReference>
<name>A0A6B3NMK8_9CYAN</name>
<dbReference type="AlphaFoldDB" id="A0A6B3NMK8"/>
<dbReference type="Gene3D" id="2.120.10.30">
    <property type="entry name" value="TolB, C-terminal domain"/>
    <property type="match status" value="1"/>
</dbReference>
<dbReference type="Pfam" id="PF07676">
    <property type="entry name" value="PD40"/>
    <property type="match status" value="2"/>
</dbReference>
<protein>
    <submittedName>
        <fullName evidence="2">TolB family protein</fullName>
    </submittedName>
</protein>
<dbReference type="PANTHER" id="PTHR36842">
    <property type="entry name" value="PROTEIN TOLB HOMOLOG"/>
    <property type="match status" value="1"/>
</dbReference>
<dbReference type="PANTHER" id="PTHR36842:SF2">
    <property type="entry name" value="SLR0505 PROTEIN"/>
    <property type="match status" value="1"/>
</dbReference>
<sequence length="161" mass="18229">MVVACSPDNYVQEAVGLNSRYTDEQPALSGNGRFLAFVSNRDGGRKILVYDLQQRQFVDLHHWHQPQAIAESPSLSLTGRYLTYLASNQGRPAVILYDRVTKRSEVLASSYRSWLRNPRISADGRYIVFETSRRGQWDIEVLDRGPNIELDISDGSSSVRP</sequence>
<evidence type="ECO:0000313" key="2">
    <source>
        <dbReference type="EMBL" id="NER31612.1"/>
    </source>
</evidence>
<organism evidence="2">
    <name type="scientific">Symploca sp. SIO1C4</name>
    <dbReference type="NCBI Taxonomy" id="2607765"/>
    <lineage>
        <taxon>Bacteria</taxon>
        <taxon>Bacillati</taxon>
        <taxon>Cyanobacteriota</taxon>
        <taxon>Cyanophyceae</taxon>
        <taxon>Coleofasciculales</taxon>
        <taxon>Coleofasciculaceae</taxon>
        <taxon>Symploca</taxon>
    </lineage>
</organism>
<dbReference type="InterPro" id="IPR011659">
    <property type="entry name" value="WD40"/>
</dbReference>
<proteinExistence type="inferred from homology"/>